<accession>A0A2W1BCN1</accession>
<evidence type="ECO:0000256" key="1">
    <source>
        <dbReference type="SAM" id="Coils"/>
    </source>
</evidence>
<gene>
    <name evidence="2" type="primary">HaOG210158</name>
    <name evidence="2" type="ORF">B5X24_HaOG210158</name>
</gene>
<dbReference type="Proteomes" id="UP000249218">
    <property type="component" value="Unassembled WGS sequence"/>
</dbReference>
<evidence type="ECO:0000313" key="3">
    <source>
        <dbReference type="Proteomes" id="UP000249218"/>
    </source>
</evidence>
<organism evidence="2 3">
    <name type="scientific">Helicoverpa armigera</name>
    <name type="common">Cotton bollworm</name>
    <name type="synonym">Heliothis armigera</name>
    <dbReference type="NCBI Taxonomy" id="29058"/>
    <lineage>
        <taxon>Eukaryota</taxon>
        <taxon>Metazoa</taxon>
        <taxon>Ecdysozoa</taxon>
        <taxon>Arthropoda</taxon>
        <taxon>Hexapoda</taxon>
        <taxon>Insecta</taxon>
        <taxon>Pterygota</taxon>
        <taxon>Neoptera</taxon>
        <taxon>Endopterygota</taxon>
        <taxon>Lepidoptera</taxon>
        <taxon>Glossata</taxon>
        <taxon>Ditrysia</taxon>
        <taxon>Noctuoidea</taxon>
        <taxon>Noctuidae</taxon>
        <taxon>Heliothinae</taxon>
        <taxon>Helicoverpa</taxon>
    </lineage>
</organism>
<dbReference type="AlphaFoldDB" id="A0A2W1BCN1"/>
<protein>
    <submittedName>
        <fullName evidence="2">Uncharacterized protein</fullName>
    </submittedName>
</protein>
<name>A0A2W1BCN1_HELAM</name>
<reference evidence="2 3" key="1">
    <citation type="journal article" date="2017" name="BMC Biol.">
        <title>Genomic innovations, transcriptional plasticity and gene loss underlying the evolution and divergence of two highly polyphagous and invasive Helicoverpa pest species.</title>
        <authorList>
            <person name="Pearce S.L."/>
            <person name="Clarke D.F."/>
            <person name="East P.D."/>
            <person name="Elfekih S."/>
            <person name="Gordon K.H."/>
            <person name="Jermiin L.S."/>
            <person name="McGaughran A."/>
            <person name="Oakeshott J.G."/>
            <person name="Papanikolaou A."/>
            <person name="Perera O.P."/>
            <person name="Rane R.V."/>
            <person name="Richards S."/>
            <person name="Tay W.T."/>
            <person name="Walsh T.K."/>
            <person name="Anderson A."/>
            <person name="Anderson C.J."/>
            <person name="Asgari S."/>
            <person name="Board P.G."/>
            <person name="Bretschneider A."/>
            <person name="Campbell P.M."/>
            <person name="Chertemps T."/>
            <person name="Christeller J.T."/>
            <person name="Coppin C.W."/>
            <person name="Downes S.J."/>
            <person name="Duan G."/>
            <person name="Farnsworth C.A."/>
            <person name="Good R.T."/>
            <person name="Han L.B."/>
            <person name="Han Y.C."/>
            <person name="Hatje K."/>
            <person name="Horne I."/>
            <person name="Huang Y.P."/>
            <person name="Hughes D.S."/>
            <person name="Jacquin-Joly E."/>
            <person name="James W."/>
            <person name="Jhangiani S."/>
            <person name="Kollmar M."/>
            <person name="Kuwar S.S."/>
            <person name="Li S."/>
            <person name="Liu N.Y."/>
            <person name="Maibeche M.T."/>
            <person name="Miller J.R."/>
            <person name="Montagne N."/>
            <person name="Perry T."/>
            <person name="Qu J."/>
            <person name="Song S.V."/>
            <person name="Sutton G.G."/>
            <person name="Vogel H."/>
            <person name="Walenz B.P."/>
            <person name="Xu W."/>
            <person name="Zhang H.J."/>
            <person name="Zou Z."/>
            <person name="Batterham P."/>
            <person name="Edwards O.R."/>
            <person name="Feyereisen R."/>
            <person name="Gibbs R.A."/>
            <person name="Heckel D.G."/>
            <person name="McGrath A."/>
            <person name="Robin C."/>
            <person name="Scherer S.E."/>
            <person name="Worley K.C."/>
            <person name="Wu Y.D."/>
        </authorList>
    </citation>
    <scope>NUCLEOTIDE SEQUENCE [LARGE SCALE GENOMIC DNA]</scope>
    <source>
        <strain evidence="2">Harm_GR_Male_#8</strain>
        <tissue evidence="2">Whole organism</tissue>
    </source>
</reference>
<sequence>MTTRRATAIKDLEDKLRATLKDLESSKKLCNQLLQEREDSEVEVKNVVDKNTVLKNDLAELHIQHMDLLDQHNHLQQTVSSLHECSETHHLTLKRITDLELELCEAYKTISLYESAKARDQTSETLNLFTELVGSSTAACSSAEIIDLTGDVTIMQCPLVLSKNKLKKYIKCKKIIRKYRTVRKQNKMNNCMHLRRERVNLVQQLNTCSLELEQCRATYDLDIQQLHDQLTVKEKLLSYIFSKYEDCQKELSARLQQAGELVDLVKYSAEKYEALVNNLSSNCTQPDTLPEPRLAANLPEPPQSVEGSSNIKQFNSILFTDRFGKVCLTEFQLRVEVQ</sequence>
<proteinExistence type="predicted"/>
<keyword evidence="3" id="KW-1185">Reference proteome</keyword>
<keyword evidence="1" id="KW-0175">Coiled coil</keyword>
<dbReference type="OrthoDB" id="7474798at2759"/>
<evidence type="ECO:0000313" key="2">
    <source>
        <dbReference type="EMBL" id="PZC73019.1"/>
    </source>
</evidence>
<dbReference type="EMBL" id="KZ150133">
    <property type="protein sequence ID" value="PZC73019.1"/>
    <property type="molecule type" value="Genomic_DNA"/>
</dbReference>
<feature type="coiled-coil region" evidence="1">
    <location>
        <begin position="9"/>
        <end position="50"/>
    </location>
</feature>